<evidence type="ECO:0000313" key="4">
    <source>
        <dbReference type="EMBL" id="CTR05548.1"/>
    </source>
</evidence>
<name>A0A0K3C9H0_RHOTO</name>
<sequence length="122" mass="13892">MRIDEEDEGGAWPLEWREGAQQVIMRGLKAPLSVVASHPERASEWSTPNLLLFISRSFPPVHTSHFMAKAKSRTILVRLLSTVGTGYAYVARRPRVAERKLAFMKYDPRAGRHVLFTEAKMK</sequence>
<dbReference type="Gene3D" id="2.20.28.120">
    <property type="entry name" value="Ribosomal protein L33"/>
    <property type="match status" value="1"/>
</dbReference>
<dbReference type="InterPro" id="IPR001705">
    <property type="entry name" value="Ribosomal_bL33"/>
</dbReference>
<proteinExistence type="inferred from homology"/>
<protein>
    <submittedName>
        <fullName evidence="4">FGENESH: predicted gene_2.578 protein</fullName>
    </submittedName>
</protein>
<dbReference type="PANTHER" id="PTHR15238:SF1">
    <property type="entry name" value="LARGE RIBOSOMAL SUBUNIT PROTEIN BL33M"/>
    <property type="match status" value="1"/>
</dbReference>
<dbReference type="InterPro" id="IPR038584">
    <property type="entry name" value="Ribosomal_bL33_sf"/>
</dbReference>
<accession>A0A0K3C9H0</accession>
<keyword evidence="3" id="KW-0687">Ribonucleoprotein</keyword>
<dbReference type="PANTHER" id="PTHR15238">
    <property type="entry name" value="54S RIBOSOMAL PROTEIN L39, MITOCHONDRIAL"/>
    <property type="match status" value="1"/>
</dbReference>
<evidence type="ECO:0000256" key="1">
    <source>
        <dbReference type="ARBA" id="ARBA00007596"/>
    </source>
</evidence>
<dbReference type="Proteomes" id="UP000199069">
    <property type="component" value="Unassembled WGS sequence"/>
</dbReference>
<dbReference type="GO" id="GO:0003735">
    <property type="term" value="F:structural constituent of ribosome"/>
    <property type="evidence" value="ECO:0007669"/>
    <property type="project" value="InterPro"/>
</dbReference>
<dbReference type="GO" id="GO:0015934">
    <property type="term" value="C:large ribosomal subunit"/>
    <property type="evidence" value="ECO:0007669"/>
    <property type="project" value="TreeGrafter"/>
</dbReference>
<dbReference type="GO" id="GO:0006412">
    <property type="term" value="P:translation"/>
    <property type="evidence" value="ECO:0007669"/>
    <property type="project" value="InterPro"/>
</dbReference>
<dbReference type="AlphaFoldDB" id="A0A0K3C9H0"/>
<evidence type="ECO:0000256" key="3">
    <source>
        <dbReference type="ARBA" id="ARBA00023274"/>
    </source>
</evidence>
<gene>
    <name evidence="4" type="primary">FGENESH: predicted gene_2.578</name>
    <name evidence="4" type="ORF">BN2166_0014090</name>
</gene>
<dbReference type="STRING" id="5286.A0A0K3C9H0"/>
<organism evidence="4 5">
    <name type="scientific">Rhodotorula toruloides</name>
    <name type="common">Yeast</name>
    <name type="synonym">Rhodosporidium toruloides</name>
    <dbReference type="NCBI Taxonomy" id="5286"/>
    <lineage>
        <taxon>Eukaryota</taxon>
        <taxon>Fungi</taxon>
        <taxon>Dikarya</taxon>
        <taxon>Basidiomycota</taxon>
        <taxon>Pucciniomycotina</taxon>
        <taxon>Microbotryomycetes</taxon>
        <taxon>Sporidiobolales</taxon>
        <taxon>Sporidiobolaceae</taxon>
        <taxon>Rhodotorula</taxon>
    </lineage>
</organism>
<evidence type="ECO:0000256" key="2">
    <source>
        <dbReference type="ARBA" id="ARBA00022980"/>
    </source>
</evidence>
<dbReference type="GO" id="GO:0005737">
    <property type="term" value="C:cytoplasm"/>
    <property type="evidence" value="ECO:0007669"/>
    <property type="project" value="UniProtKB-ARBA"/>
</dbReference>
<dbReference type="InterPro" id="IPR011332">
    <property type="entry name" value="Ribosomal_zn-bd"/>
</dbReference>
<keyword evidence="5" id="KW-1185">Reference proteome</keyword>
<dbReference type="SUPFAM" id="SSF57829">
    <property type="entry name" value="Zn-binding ribosomal proteins"/>
    <property type="match status" value="1"/>
</dbReference>
<dbReference type="NCBIfam" id="TIGR01023">
    <property type="entry name" value="rpmG_bact"/>
    <property type="match status" value="1"/>
</dbReference>
<dbReference type="Pfam" id="PF00471">
    <property type="entry name" value="Ribosomal_L33"/>
    <property type="match status" value="1"/>
</dbReference>
<dbReference type="EMBL" id="CWKI01000002">
    <property type="protein sequence ID" value="CTR05548.1"/>
    <property type="molecule type" value="Genomic_DNA"/>
</dbReference>
<comment type="similarity">
    <text evidence="1">Belongs to the bacterial ribosomal protein bL33 family.</text>
</comment>
<reference evidence="4 5" key="1">
    <citation type="submission" date="2015-07" db="EMBL/GenBank/DDBJ databases">
        <authorList>
            <person name="Cajimat M.N.B."/>
            <person name="Milazzo M.L."/>
            <person name="Fulhorst C.F."/>
        </authorList>
    </citation>
    <scope>NUCLEOTIDE SEQUENCE [LARGE SCALE GENOMIC DNA]</scope>
    <source>
        <strain evidence="4">Single colony</strain>
    </source>
</reference>
<keyword evidence="2" id="KW-0689">Ribosomal protein</keyword>
<evidence type="ECO:0000313" key="5">
    <source>
        <dbReference type="Proteomes" id="UP000199069"/>
    </source>
</evidence>